<comment type="caution">
    <text evidence="4">The sequence shown here is derived from an EMBL/GenBank/DDBJ whole genome shotgun (WGS) entry which is preliminary data.</text>
</comment>
<dbReference type="PANTHER" id="PTHR10509:SF14">
    <property type="entry name" value="CAFFEOYL-COA O-METHYLTRANSFERASE 3-RELATED"/>
    <property type="match status" value="1"/>
</dbReference>
<dbReference type="GO" id="GO:0008171">
    <property type="term" value="F:O-methyltransferase activity"/>
    <property type="evidence" value="ECO:0007669"/>
    <property type="project" value="InterPro"/>
</dbReference>
<dbReference type="GO" id="GO:0032259">
    <property type="term" value="P:methylation"/>
    <property type="evidence" value="ECO:0007669"/>
    <property type="project" value="UniProtKB-KW"/>
</dbReference>
<keyword evidence="1 4" id="KW-0489">Methyltransferase</keyword>
<dbReference type="RefSeq" id="WP_026468003.1">
    <property type="nucleotide sequence ID" value="NZ_QHHU01000090.1"/>
</dbReference>
<dbReference type="OrthoDB" id="9799672at2"/>
<evidence type="ECO:0000256" key="3">
    <source>
        <dbReference type="ARBA" id="ARBA00022691"/>
    </source>
</evidence>
<evidence type="ECO:0000256" key="1">
    <source>
        <dbReference type="ARBA" id="ARBA00022603"/>
    </source>
</evidence>
<reference evidence="4 5" key="1">
    <citation type="submission" date="2018-05" db="EMBL/GenBank/DDBJ databases">
        <title>Evolution of GPA BGCs.</title>
        <authorList>
            <person name="Waglechner N."/>
            <person name="Wright G.D."/>
        </authorList>
    </citation>
    <scope>NUCLEOTIDE SEQUENCE [LARGE SCALE GENOMIC DNA]</scope>
    <source>
        <strain evidence="4 5">DSM 5908</strain>
    </source>
</reference>
<evidence type="ECO:0000256" key="2">
    <source>
        <dbReference type="ARBA" id="ARBA00022679"/>
    </source>
</evidence>
<evidence type="ECO:0000313" key="5">
    <source>
        <dbReference type="Proteomes" id="UP000286716"/>
    </source>
</evidence>
<dbReference type="SUPFAM" id="SSF53335">
    <property type="entry name" value="S-adenosyl-L-methionine-dependent methyltransferases"/>
    <property type="match status" value="1"/>
</dbReference>
<keyword evidence="5" id="KW-1185">Reference proteome</keyword>
<dbReference type="Pfam" id="PF01596">
    <property type="entry name" value="Methyltransf_3"/>
    <property type="match status" value="1"/>
</dbReference>
<dbReference type="InterPro" id="IPR029063">
    <property type="entry name" value="SAM-dependent_MTases_sf"/>
</dbReference>
<dbReference type="GO" id="GO:0008757">
    <property type="term" value="F:S-adenosylmethionine-dependent methyltransferase activity"/>
    <property type="evidence" value="ECO:0007669"/>
    <property type="project" value="TreeGrafter"/>
</dbReference>
<name>A0A428VZE2_AMYBA</name>
<evidence type="ECO:0000313" key="4">
    <source>
        <dbReference type="EMBL" id="RSM36181.1"/>
    </source>
</evidence>
<sequence>MASQLLASSDLLTHVGEHTRPEDAILRKLREETASLPTAAAMRVSAEEGRLLALLVKLTRARTVVEVGTFTGYSSLCMARALPRHGLLITCDITARWPALGRPHWRRAGVADRIDLRIAPATAVLDALFAEYGPGTIDLIFIDADKAGAAAYYEAALTLLSPDGLIVVAGTLSPDDGPDDQDPDTVGLREFNRLVRDDPRVEMSLLPIADGITLIRKAD</sequence>
<gene>
    <name evidence="4" type="ORF">DMA12_41330</name>
</gene>
<dbReference type="PANTHER" id="PTHR10509">
    <property type="entry name" value="O-METHYLTRANSFERASE-RELATED"/>
    <property type="match status" value="1"/>
</dbReference>
<dbReference type="EMBL" id="QHHU01000090">
    <property type="protein sequence ID" value="RSM36181.1"/>
    <property type="molecule type" value="Genomic_DNA"/>
</dbReference>
<dbReference type="InterPro" id="IPR002935">
    <property type="entry name" value="SAM_O-MeTrfase"/>
</dbReference>
<dbReference type="AlphaFoldDB" id="A0A428VZE2"/>
<dbReference type="Proteomes" id="UP000286716">
    <property type="component" value="Unassembled WGS sequence"/>
</dbReference>
<keyword evidence="3" id="KW-0949">S-adenosyl-L-methionine</keyword>
<organism evidence="4 5">
    <name type="scientific">Amycolatopsis balhimycina DSM 5908</name>
    <dbReference type="NCBI Taxonomy" id="1081091"/>
    <lineage>
        <taxon>Bacteria</taxon>
        <taxon>Bacillati</taxon>
        <taxon>Actinomycetota</taxon>
        <taxon>Actinomycetes</taxon>
        <taxon>Pseudonocardiales</taxon>
        <taxon>Pseudonocardiaceae</taxon>
        <taxon>Amycolatopsis</taxon>
    </lineage>
</organism>
<keyword evidence="2 4" id="KW-0808">Transferase</keyword>
<dbReference type="PROSITE" id="PS51682">
    <property type="entry name" value="SAM_OMT_I"/>
    <property type="match status" value="1"/>
</dbReference>
<accession>A0A428VZE2</accession>
<dbReference type="InterPro" id="IPR050362">
    <property type="entry name" value="Cation-dep_OMT"/>
</dbReference>
<proteinExistence type="predicted"/>
<dbReference type="Gene3D" id="3.40.50.150">
    <property type="entry name" value="Vaccinia Virus protein VP39"/>
    <property type="match status" value="1"/>
</dbReference>
<protein>
    <submittedName>
        <fullName evidence="4">SAM-dependent methyltransferase</fullName>
    </submittedName>
</protein>